<keyword evidence="2" id="KW-1185">Reference proteome</keyword>
<dbReference type="InterPro" id="IPR038765">
    <property type="entry name" value="Papain-like_cys_pep_sf"/>
</dbReference>
<sequence length="244" mass="27526">MNPLFSAIGRGLANYLSKPRPGYERLSRTSLQDVMDVLQPGDIVLVDGNSRISTAIKYLTQSTWSHACLFAGADPCDPEQPSLIEADLTQGVIMVPLSKYEQYNIRICRPVGLSEKTRDTIIDFARARLGHVYDLRNIFDLARYLIQKPLVPNRFRRDLITFGSGEPTRAICSTLIAEAYQSVGYPILPELIRVEDRKGQTVIIPRHYTHYVPGDFDLSPHFRIVKPTLERGFSFEHAHAVDPA</sequence>
<evidence type="ECO:0000313" key="2">
    <source>
        <dbReference type="Proteomes" id="UP000065641"/>
    </source>
</evidence>
<dbReference type="Proteomes" id="UP000065641">
    <property type="component" value="Chromosome"/>
</dbReference>
<dbReference type="RefSeq" id="WP_058021293.1">
    <property type="nucleotide sequence ID" value="NZ_CP013189.1"/>
</dbReference>
<dbReference type="AlphaFoldDB" id="A0A0S2KBS5"/>
<dbReference type="PATRIC" id="fig|1249552.3.peg.1127"/>
<dbReference type="KEGG" id="pspi:PS2015_1121"/>
<reference evidence="1 2" key="1">
    <citation type="submission" date="2015-11" db="EMBL/GenBank/DDBJ databases">
        <authorList>
            <person name="Zhang Y."/>
            <person name="Guo Z."/>
        </authorList>
    </citation>
    <scope>NUCLEOTIDE SEQUENCE [LARGE SCALE GENOMIC DNA]</scope>
    <source>
        <strain evidence="1 2">KCTC 32221</strain>
    </source>
</reference>
<dbReference type="Gene3D" id="3.90.1720.10">
    <property type="entry name" value="endopeptidase domain like (from Nostoc punctiforme)"/>
    <property type="match status" value="1"/>
</dbReference>
<proteinExistence type="predicted"/>
<accession>A0A0S2KBS5</accession>
<organism evidence="1 2">
    <name type="scientific">Pseudohongiella spirulinae</name>
    <dbReference type="NCBI Taxonomy" id="1249552"/>
    <lineage>
        <taxon>Bacteria</taxon>
        <taxon>Pseudomonadati</taxon>
        <taxon>Pseudomonadota</taxon>
        <taxon>Gammaproteobacteria</taxon>
        <taxon>Pseudomonadales</taxon>
        <taxon>Pseudohongiellaceae</taxon>
        <taxon>Pseudohongiella</taxon>
    </lineage>
</organism>
<evidence type="ECO:0000313" key="1">
    <source>
        <dbReference type="EMBL" id="ALO45783.1"/>
    </source>
</evidence>
<dbReference type="STRING" id="1249552.PS2015_1121"/>
<dbReference type="InterPro" id="IPR024453">
    <property type="entry name" value="Peptidase_C92"/>
</dbReference>
<dbReference type="SUPFAM" id="SSF54001">
    <property type="entry name" value="Cysteine proteinases"/>
    <property type="match status" value="1"/>
</dbReference>
<gene>
    <name evidence="1" type="ORF">PS2015_1121</name>
</gene>
<name>A0A0S2KBS5_9GAMM</name>
<dbReference type="EMBL" id="CP013189">
    <property type="protein sequence ID" value="ALO45783.1"/>
    <property type="molecule type" value="Genomic_DNA"/>
</dbReference>
<dbReference type="Pfam" id="PF05708">
    <property type="entry name" value="Peptidase_C92"/>
    <property type="match status" value="1"/>
</dbReference>
<dbReference type="OrthoDB" id="1550427at2"/>
<keyword evidence="1" id="KW-0449">Lipoprotein</keyword>
<protein>
    <submittedName>
        <fullName evidence="1">Lipoprotein-like protein</fullName>
    </submittedName>
</protein>